<protein>
    <submittedName>
        <fullName evidence="1">Uncharacterized protein</fullName>
    </submittedName>
</protein>
<accession>I0K345</accession>
<dbReference type="KEGG" id="fae:FAES_0537"/>
<dbReference type="STRING" id="1166018.FAES_0537"/>
<sequence>MPIDDNQAEAYITNVRQNTRKQMKQYGRKAGLPLAYFRINNR</sequence>
<dbReference type="HOGENOM" id="CLU_3251835_0_0_10"/>
<gene>
    <name evidence="1" type="ORF">FAES_0537</name>
</gene>
<reference evidence="1 2" key="1">
    <citation type="journal article" date="2012" name="J. Bacteriol.">
        <title>Genome Sequence of Fibrella aestuarina BUZ 2T, a Filamentous Marine Bacterium.</title>
        <authorList>
            <person name="Filippini M."/>
            <person name="Qi W."/>
            <person name="Blom J."/>
            <person name="Goesmann A."/>
            <person name="Smits T.H."/>
            <person name="Bagheri H.C."/>
        </authorList>
    </citation>
    <scope>NUCLEOTIDE SEQUENCE [LARGE SCALE GENOMIC DNA]</scope>
    <source>
        <strain evidence="2">BUZ 2T</strain>
    </source>
</reference>
<dbReference type="Proteomes" id="UP000011058">
    <property type="component" value="Chromosome"/>
</dbReference>
<dbReference type="EMBL" id="HE796683">
    <property type="protein sequence ID" value="CCG98548.1"/>
    <property type="molecule type" value="Genomic_DNA"/>
</dbReference>
<organism evidence="1 2">
    <name type="scientific">Fibrella aestuarina BUZ 2</name>
    <dbReference type="NCBI Taxonomy" id="1166018"/>
    <lineage>
        <taxon>Bacteria</taxon>
        <taxon>Pseudomonadati</taxon>
        <taxon>Bacteroidota</taxon>
        <taxon>Cytophagia</taxon>
        <taxon>Cytophagales</taxon>
        <taxon>Spirosomataceae</taxon>
        <taxon>Fibrella</taxon>
    </lineage>
</organism>
<dbReference type="AlphaFoldDB" id="I0K345"/>
<evidence type="ECO:0000313" key="1">
    <source>
        <dbReference type="EMBL" id="CCG98548.1"/>
    </source>
</evidence>
<evidence type="ECO:0000313" key="2">
    <source>
        <dbReference type="Proteomes" id="UP000011058"/>
    </source>
</evidence>
<name>I0K345_9BACT</name>
<proteinExistence type="predicted"/>
<keyword evidence="2" id="KW-1185">Reference proteome</keyword>